<dbReference type="Proteomes" id="UP000076532">
    <property type="component" value="Unassembled WGS sequence"/>
</dbReference>
<gene>
    <name evidence="1" type="ORF">FIBSPDRAFT_292834</name>
</gene>
<evidence type="ECO:0000313" key="1">
    <source>
        <dbReference type="EMBL" id="KZP27807.1"/>
    </source>
</evidence>
<dbReference type="EMBL" id="KV417507">
    <property type="protein sequence ID" value="KZP27807.1"/>
    <property type="molecule type" value="Genomic_DNA"/>
</dbReference>
<accession>A0A166R1X3</accession>
<name>A0A166R1X3_9AGAM</name>
<reference evidence="1 2" key="1">
    <citation type="journal article" date="2016" name="Mol. Biol. Evol.">
        <title>Comparative Genomics of Early-Diverging Mushroom-Forming Fungi Provides Insights into the Origins of Lignocellulose Decay Capabilities.</title>
        <authorList>
            <person name="Nagy L.G."/>
            <person name="Riley R."/>
            <person name="Tritt A."/>
            <person name="Adam C."/>
            <person name="Daum C."/>
            <person name="Floudas D."/>
            <person name="Sun H."/>
            <person name="Yadav J.S."/>
            <person name="Pangilinan J."/>
            <person name="Larsson K.H."/>
            <person name="Matsuura K."/>
            <person name="Barry K."/>
            <person name="Labutti K."/>
            <person name="Kuo R."/>
            <person name="Ohm R.A."/>
            <person name="Bhattacharya S.S."/>
            <person name="Shirouzu T."/>
            <person name="Yoshinaga Y."/>
            <person name="Martin F.M."/>
            <person name="Grigoriev I.V."/>
            <person name="Hibbett D.S."/>
        </authorList>
    </citation>
    <scope>NUCLEOTIDE SEQUENCE [LARGE SCALE GENOMIC DNA]</scope>
    <source>
        <strain evidence="1 2">CBS 109695</strain>
    </source>
</reference>
<proteinExistence type="predicted"/>
<protein>
    <submittedName>
        <fullName evidence="1">Uncharacterized protein</fullName>
    </submittedName>
</protein>
<organism evidence="1 2">
    <name type="scientific">Athelia psychrophila</name>
    <dbReference type="NCBI Taxonomy" id="1759441"/>
    <lineage>
        <taxon>Eukaryota</taxon>
        <taxon>Fungi</taxon>
        <taxon>Dikarya</taxon>
        <taxon>Basidiomycota</taxon>
        <taxon>Agaricomycotina</taxon>
        <taxon>Agaricomycetes</taxon>
        <taxon>Agaricomycetidae</taxon>
        <taxon>Atheliales</taxon>
        <taxon>Atheliaceae</taxon>
        <taxon>Athelia</taxon>
    </lineage>
</organism>
<dbReference type="AlphaFoldDB" id="A0A166R1X3"/>
<keyword evidence="2" id="KW-1185">Reference proteome</keyword>
<sequence>MTALLAWGMGQVCHGRRRYPGAQCIMLQRLAEQPKPRFRHHDRLWGSIAFGAAMARSPDAHGTSVKQREGGWVDEGWSVIMRLCKRGRRSLPRVRKGVSRTLKARTMHVSGVA</sequence>
<evidence type="ECO:0000313" key="2">
    <source>
        <dbReference type="Proteomes" id="UP000076532"/>
    </source>
</evidence>